<dbReference type="CDD" id="cd03143">
    <property type="entry name" value="A4_beta-galactosidase_middle_domain"/>
    <property type="match status" value="1"/>
</dbReference>
<dbReference type="EMBL" id="MWDQ01000085">
    <property type="protein sequence ID" value="OQB73332.1"/>
    <property type="molecule type" value="Genomic_DNA"/>
</dbReference>
<name>A0A1V6C8V6_UNCT6</name>
<dbReference type="SUPFAM" id="SSF52317">
    <property type="entry name" value="Class I glutamine amidotransferase-like"/>
    <property type="match status" value="1"/>
</dbReference>
<proteinExistence type="predicted"/>
<dbReference type="Proteomes" id="UP000485562">
    <property type="component" value="Unassembled WGS sequence"/>
</dbReference>
<dbReference type="InterPro" id="IPR029062">
    <property type="entry name" value="Class_I_gatase-like"/>
</dbReference>
<organism evidence="1">
    <name type="scientific">candidate division TA06 bacterium ADurb.Bin131</name>
    <dbReference type="NCBI Taxonomy" id="1852827"/>
    <lineage>
        <taxon>Bacteria</taxon>
        <taxon>Bacteria division TA06</taxon>
    </lineage>
</organism>
<gene>
    <name evidence="1" type="ORF">BWX89_01015</name>
</gene>
<dbReference type="Gene3D" id="3.40.50.880">
    <property type="match status" value="1"/>
</dbReference>
<protein>
    <submittedName>
        <fullName evidence="1">Beta-galactosidase trimerization domain protein</fullName>
    </submittedName>
</protein>
<evidence type="ECO:0000313" key="1">
    <source>
        <dbReference type="EMBL" id="OQB73332.1"/>
    </source>
</evidence>
<dbReference type="AlphaFoldDB" id="A0A1V6C8V6"/>
<comment type="caution">
    <text evidence="1">The sequence shown here is derived from an EMBL/GenBank/DDBJ whole genome shotgun (WGS) entry which is preliminary data.</text>
</comment>
<reference evidence="1" key="1">
    <citation type="submission" date="2017-02" db="EMBL/GenBank/DDBJ databases">
        <title>Delving into the versatile metabolic prowess of the omnipresent phylum Bacteroidetes.</title>
        <authorList>
            <person name="Nobu M.K."/>
            <person name="Mei R."/>
            <person name="Narihiro T."/>
            <person name="Kuroda K."/>
            <person name="Liu W.-T."/>
        </authorList>
    </citation>
    <scope>NUCLEOTIDE SEQUENCE</scope>
    <source>
        <strain evidence="1">ADurb.Bin131</strain>
    </source>
</reference>
<accession>A0A1V6C8V6</accession>
<sequence length="612" mass="70680">MYSESGIFPEIIENGFLYIRGWGASIGENDYYKKPEEIIDSLQNSALSASGVFERYNVEKYVRNLKLGDEISSGLLQDYLAKGEQTRLEVINYLENKKIPVSDLNVSSYRDIELKPASIIRIENPGLFYWVNRVRMERINNLWKYAKLANKKYMPYSWGSPNWPVGGYLDGGYEGQGWDLWHFYRNENLDGIWGEDWPGYEVWLRGGNAFLIDMMRCQGRNIPMGIYNVVESNYSPVYAGYKFYEELIRGITEFFWYSYGCLRGNESNPWEIKTDIVQEIALLNRDAGESEKYLLNTELEPASIGIIWTPAQEIWNPEYHNEIVALYYILLHSNYNVDFISSYDVDAGELKKYKLLYLPFNYIEKNTWEKIKQWVEDGGFLVIEGGYLKDECNRNINLGLWIKGFSSKNIERKQTVGRLPLELPKQELLDTTQPVSFPVVCSKQNLSLPEKGICLLKYKDGSPAAIQVDKGKGTVRITGFYQGISYVWDQENRDKAKWGDVLLYHSFSPELRNFSVEPAKIVKINKVCNINDNLVVARKRTGKNIECIAIFDYGFGTDKPVQPVWDEIGNKTVKIEIRDAKNIKCLRGSLKKEKDSLYTISFKGIAMILVDR</sequence>